<organism evidence="3 4">
    <name type="scientific">Passalora fulva</name>
    <name type="common">Tomato leaf mold</name>
    <name type="synonym">Cladosporium fulvum</name>
    <dbReference type="NCBI Taxonomy" id="5499"/>
    <lineage>
        <taxon>Eukaryota</taxon>
        <taxon>Fungi</taxon>
        <taxon>Dikarya</taxon>
        <taxon>Ascomycota</taxon>
        <taxon>Pezizomycotina</taxon>
        <taxon>Dothideomycetes</taxon>
        <taxon>Dothideomycetidae</taxon>
        <taxon>Mycosphaerellales</taxon>
        <taxon>Mycosphaerellaceae</taxon>
        <taxon>Fulvia</taxon>
    </lineage>
</organism>
<evidence type="ECO:0000256" key="1">
    <source>
        <dbReference type="SAM" id="MobiDB-lite"/>
    </source>
</evidence>
<dbReference type="RefSeq" id="XP_047755116.1">
    <property type="nucleotide sequence ID" value="XM_047900261.1"/>
</dbReference>
<protein>
    <recommendedName>
        <fullName evidence="2">N-acetyltransferase domain-containing protein</fullName>
    </recommendedName>
</protein>
<dbReference type="Gene3D" id="3.40.630.30">
    <property type="match status" value="1"/>
</dbReference>
<dbReference type="InterPro" id="IPR000182">
    <property type="entry name" value="GNAT_dom"/>
</dbReference>
<dbReference type="EMBL" id="CP090163">
    <property type="protein sequence ID" value="UJO10750.1"/>
    <property type="molecule type" value="Genomic_DNA"/>
</dbReference>
<evidence type="ECO:0000259" key="2">
    <source>
        <dbReference type="PROSITE" id="PS51186"/>
    </source>
</evidence>
<feature type="region of interest" description="Disordered" evidence="1">
    <location>
        <begin position="217"/>
        <end position="238"/>
    </location>
</feature>
<keyword evidence="4" id="KW-1185">Reference proteome</keyword>
<evidence type="ECO:0000313" key="3">
    <source>
        <dbReference type="EMBL" id="UJO10750.1"/>
    </source>
</evidence>
<dbReference type="GO" id="GO:0016747">
    <property type="term" value="F:acyltransferase activity, transferring groups other than amino-acyl groups"/>
    <property type="evidence" value="ECO:0007669"/>
    <property type="project" value="InterPro"/>
</dbReference>
<accession>A0A9Q8L4H6</accession>
<proteinExistence type="predicted"/>
<dbReference type="OMA" id="LSKAPWD"/>
<evidence type="ECO:0000313" key="4">
    <source>
        <dbReference type="Proteomes" id="UP000756132"/>
    </source>
</evidence>
<name>A0A9Q8L4H6_PASFU</name>
<dbReference type="GeneID" id="71980991"/>
<gene>
    <name evidence="3" type="ORF">CLAFUR5_01113</name>
</gene>
<dbReference type="KEGG" id="ffu:CLAFUR5_01113"/>
<dbReference type="PROSITE" id="PS51186">
    <property type="entry name" value="GNAT"/>
    <property type="match status" value="1"/>
</dbReference>
<dbReference type="OrthoDB" id="41532at2759"/>
<sequence length="238" mass="26701">MKHAVVNLPKLQPDEYVEHNILPRKLAEKNRELRLRALLIAPEEFASTYEVEVERGLTHILDRLGNSQADHFFAIETHAEWNIQGNRNIFEELLRVRWIGMIVLIGPQGPSSPSATADPLAQETDRTTKVQLSATANGQTLRYHLSDMFVEPVAQRQGIGKALIEAALGKARGVCRQQDASFHCSIFVDSENSAARSLYQNIGFTAVGEESYVQLSRRKAGEPRTKTPERKAIQMEIT</sequence>
<reference evidence="3" key="2">
    <citation type="journal article" date="2022" name="Microb. Genom.">
        <title>A chromosome-scale genome assembly of the tomato pathogen Cladosporium fulvum reveals a compartmentalized genome architecture and the presence of a dispensable chromosome.</title>
        <authorList>
            <person name="Zaccaron A.Z."/>
            <person name="Chen L.H."/>
            <person name="Samaras A."/>
            <person name="Stergiopoulos I."/>
        </authorList>
    </citation>
    <scope>NUCLEOTIDE SEQUENCE</scope>
    <source>
        <strain evidence="3">Race5_Kim</strain>
    </source>
</reference>
<feature type="compositionally biased region" description="Basic and acidic residues" evidence="1">
    <location>
        <begin position="219"/>
        <end position="238"/>
    </location>
</feature>
<dbReference type="InterPro" id="IPR016181">
    <property type="entry name" value="Acyl_CoA_acyltransferase"/>
</dbReference>
<dbReference type="Pfam" id="PF13673">
    <property type="entry name" value="Acetyltransf_10"/>
    <property type="match status" value="1"/>
</dbReference>
<feature type="domain" description="N-acetyltransferase" evidence="2">
    <location>
        <begin position="73"/>
        <end position="238"/>
    </location>
</feature>
<dbReference type="CDD" id="cd04301">
    <property type="entry name" value="NAT_SF"/>
    <property type="match status" value="1"/>
</dbReference>
<reference evidence="3" key="1">
    <citation type="submission" date="2021-12" db="EMBL/GenBank/DDBJ databases">
        <authorList>
            <person name="Zaccaron A."/>
            <person name="Stergiopoulos I."/>
        </authorList>
    </citation>
    <scope>NUCLEOTIDE SEQUENCE</scope>
    <source>
        <strain evidence="3">Race5_Kim</strain>
    </source>
</reference>
<dbReference type="AlphaFoldDB" id="A0A9Q8L4H6"/>
<dbReference type="SUPFAM" id="SSF55729">
    <property type="entry name" value="Acyl-CoA N-acyltransferases (Nat)"/>
    <property type="match status" value="1"/>
</dbReference>
<dbReference type="Proteomes" id="UP000756132">
    <property type="component" value="Chromosome 1"/>
</dbReference>